<dbReference type="AlphaFoldDB" id="A0A1B2LZX5"/>
<keyword evidence="3" id="KW-1185">Reference proteome</keyword>
<evidence type="ECO:0000256" key="1">
    <source>
        <dbReference type="SAM" id="Phobius"/>
    </source>
</evidence>
<dbReference type="STRING" id="1789224.BFG52_08950"/>
<keyword evidence="1" id="KW-0812">Transmembrane</keyword>
<dbReference type="EMBL" id="CP016895">
    <property type="protein sequence ID" value="AOA58469.1"/>
    <property type="molecule type" value="Genomic_DNA"/>
</dbReference>
<evidence type="ECO:0000313" key="2">
    <source>
        <dbReference type="EMBL" id="AOA58469.1"/>
    </source>
</evidence>
<gene>
    <name evidence="2" type="ORF">BFG52_08950</name>
</gene>
<dbReference type="KEGG" id="ala:BFG52_08950"/>
<dbReference type="Proteomes" id="UP000093391">
    <property type="component" value="Chromosome"/>
</dbReference>
<name>A0A1B2LZX5_9GAMM</name>
<feature type="transmembrane region" description="Helical" evidence="1">
    <location>
        <begin position="50"/>
        <end position="73"/>
    </location>
</feature>
<evidence type="ECO:0000313" key="3">
    <source>
        <dbReference type="Proteomes" id="UP000093391"/>
    </source>
</evidence>
<dbReference type="OrthoDB" id="6695113at2"/>
<evidence type="ECO:0008006" key="4">
    <source>
        <dbReference type="Google" id="ProtNLM"/>
    </source>
</evidence>
<protein>
    <recommendedName>
        <fullName evidence="4">Iron transporter</fullName>
    </recommendedName>
</protein>
<reference evidence="2 3" key="1">
    <citation type="submission" date="2016-08" db="EMBL/GenBank/DDBJ databases">
        <authorList>
            <person name="Seilhamer J.J."/>
        </authorList>
    </citation>
    <scope>NUCLEOTIDE SEQUENCE [LARGE SCALE GENOMIC DNA]</scope>
    <source>
        <strain evidence="2 3">BRTC-1</strain>
    </source>
</reference>
<organism evidence="2 3">
    <name type="scientific">Acinetobacter larvae</name>
    <dbReference type="NCBI Taxonomy" id="1789224"/>
    <lineage>
        <taxon>Bacteria</taxon>
        <taxon>Pseudomonadati</taxon>
        <taxon>Pseudomonadota</taxon>
        <taxon>Gammaproteobacteria</taxon>
        <taxon>Moraxellales</taxon>
        <taxon>Moraxellaceae</taxon>
        <taxon>Acinetobacter</taxon>
    </lineage>
</organism>
<feature type="transmembrane region" description="Helical" evidence="1">
    <location>
        <begin position="80"/>
        <end position="100"/>
    </location>
</feature>
<keyword evidence="1" id="KW-0472">Membrane</keyword>
<proteinExistence type="predicted"/>
<accession>A0A1B2LZX5</accession>
<keyword evidence="1" id="KW-1133">Transmembrane helix</keyword>
<feature type="transmembrane region" description="Helical" evidence="1">
    <location>
        <begin position="21"/>
        <end position="44"/>
    </location>
</feature>
<sequence length="103" mass="11357">MKLKNADTPHQLGYRLQVLTRILLASIAGFIIANLSIPAIALFFPTQLAIATYSATLLSFIIWLVFIMSMFTIKKIRHCIGLSILLIGGLGCLVWLLKLWGAA</sequence>
<dbReference type="RefSeq" id="WP_067554959.1">
    <property type="nucleotide sequence ID" value="NZ_CP016895.1"/>
</dbReference>